<sequence>MKLETIIGDMKRLKHSQEARMQSLQGIYTEHESCVIQQLCRDIYYTVDACDEGTGSTSDENQRLIKEHLCLGVISILDVFHKSTVKELNTMQDEVISITGSMYSSIHEYTGPVNELTQFYEPIQKIGDNKKLCLILSIKCEHKVKQALTALGKSGKVF</sequence>
<proteinExistence type="predicted"/>
<evidence type="ECO:0000313" key="1">
    <source>
        <dbReference type="EMBL" id="KAH3794215.1"/>
    </source>
</evidence>
<evidence type="ECO:0000313" key="2">
    <source>
        <dbReference type="Proteomes" id="UP000828390"/>
    </source>
</evidence>
<keyword evidence="2" id="KW-1185">Reference proteome</keyword>
<reference evidence="1" key="1">
    <citation type="journal article" date="2019" name="bioRxiv">
        <title>The Genome of the Zebra Mussel, Dreissena polymorpha: A Resource for Invasive Species Research.</title>
        <authorList>
            <person name="McCartney M.A."/>
            <person name="Auch B."/>
            <person name="Kono T."/>
            <person name="Mallez S."/>
            <person name="Zhang Y."/>
            <person name="Obille A."/>
            <person name="Becker A."/>
            <person name="Abrahante J.E."/>
            <person name="Garbe J."/>
            <person name="Badalamenti J.P."/>
            <person name="Herman A."/>
            <person name="Mangelson H."/>
            <person name="Liachko I."/>
            <person name="Sullivan S."/>
            <person name="Sone E.D."/>
            <person name="Koren S."/>
            <person name="Silverstein K.A.T."/>
            <person name="Beckman K.B."/>
            <person name="Gohl D.M."/>
        </authorList>
    </citation>
    <scope>NUCLEOTIDE SEQUENCE</scope>
    <source>
        <strain evidence="1">Duluth1</strain>
        <tissue evidence="1">Whole animal</tissue>
    </source>
</reference>
<accession>A0A9D4F8G0</accession>
<gene>
    <name evidence="1" type="ORF">DPMN_147746</name>
</gene>
<dbReference type="Proteomes" id="UP000828390">
    <property type="component" value="Unassembled WGS sequence"/>
</dbReference>
<reference evidence="1" key="2">
    <citation type="submission" date="2020-11" db="EMBL/GenBank/DDBJ databases">
        <authorList>
            <person name="McCartney M.A."/>
            <person name="Auch B."/>
            <person name="Kono T."/>
            <person name="Mallez S."/>
            <person name="Becker A."/>
            <person name="Gohl D.M."/>
            <person name="Silverstein K.A.T."/>
            <person name="Koren S."/>
            <person name="Bechman K.B."/>
            <person name="Herman A."/>
            <person name="Abrahante J.E."/>
            <person name="Garbe J."/>
        </authorList>
    </citation>
    <scope>NUCLEOTIDE SEQUENCE</scope>
    <source>
        <strain evidence="1">Duluth1</strain>
        <tissue evidence="1">Whole animal</tissue>
    </source>
</reference>
<name>A0A9D4F8G0_DREPO</name>
<dbReference type="AlphaFoldDB" id="A0A9D4F8G0"/>
<dbReference type="EMBL" id="JAIWYP010000007">
    <property type="protein sequence ID" value="KAH3794215.1"/>
    <property type="molecule type" value="Genomic_DNA"/>
</dbReference>
<comment type="caution">
    <text evidence="1">The sequence shown here is derived from an EMBL/GenBank/DDBJ whole genome shotgun (WGS) entry which is preliminary data.</text>
</comment>
<organism evidence="1 2">
    <name type="scientific">Dreissena polymorpha</name>
    <name type="common">Zebra mussel</name>
    <name type="synonym">Mytilus polymorpha</name>
    <dbReference type="NCBI Taxonomy" id="45954"/>
    <lineage>
        <taxon>Eukaryota</taxon>
        <taxon>Metazoa</taxon>
        <taxon>Spiralia</taxon>
        <taxon>Lophotrochozoa</taxon>
        <taxon>Mollusca</taxon>
        <taxon>Bivalvia</taxon>
        <taxon>Autobranchia</taxon>
        <taxon>Heteroconchia</taxon>
        <taxon>Euheterodonta</taxon>
        <taxon>Imparidentia</taxon>
        <taxon>Neoheterodontei</taxon>
        <taxon>Myida</taxon>
        <taxon>Dreissenoidea</taxon>
        <taxon>Dreissenidae</taxon>
        <taxon>Dreissena</taxon>
    </lineage>
</organism>
<protein>
    <submittedName>
        <fullName evidence="1">Uncharacterized protein</fullName>
    </submittedName>
</protein>